<dbReference type="InterPro" id="IPR050237">
    <property type="entry name" value="ATP-dep_AMP-bd_enzyme"/>
</dbReference>
<dbReference type="PANTHER" id="PTHR43767">
    <property type="entry name" value="LONG-CHAIN-FATTY-ACID--COA LIGASE"/>
    <property type="match status" value="1"/>
</dbReference>
<accession>A0ABQ0AKX3</accession>
<evidence type="ECO:0000256" key="1">
    <source>
        <dbReference type="ARBA" id="ARBA00022598"/>
    </source>
</evidence>
<dbReference type="Pfam" id="PF00501">
    <property type="entry name" value="AMP-binding"/>
    <property type="match status" value="1"/>
</dbReference>
<comment type="caution">
    <text evidence="3">The sequence shown here is derived from an EMBL/GenBank/DDBJ whole genome shotgun (WGS) entry which is preliminary data.</text>
</comment>
<reference evidence="3 4" key="1">
    <citation type="submission" date="2024-04" db="EMBL/GenBank/DDBJ databases">
        <title>Draft genome sequence of Pseudophaeobacter arcticus NBRC 116598.</title>
        <authorList>
            <person name="Miyakawa T."/>
            <person name="Kusuya Y."/>
            <person name="Miura T."/>
        </authorList>
    </citation>
    <scope>NUCLEOTIDE SEQUENCE [LARGE SCALE GENOMIC DNA]</scope>
    <source>
        <strain evidence="3 4">SU-CL00105</strain>
    </source>
</reference>
<keyword evidence="4" id="KW-1185">Reference proteome</keyword>
<proteinExistence type="predicted"/>
<feature type="domain" description="AMP-dependent synthetase/ligase" evidence="2">
    <location>
        <begin position="8"/>
        <end position="338"/>
    </location>
</feature>
<organism evidence="3 4">
    <name type="scientific">Pseudophaeobacter arcticus</name>
    <dbReference type="NCBI Taxonomy" id="385492"/>
    <lineage>
        <taxon>Bacteria</taxon>
        <taxon>Pseudomonadati</taxon>
        <taxon>Pseudomonadota</taxon>
        <taxon>Alphaproteobacteria</taxon>
        <taxon>Rhodobacterales</taxon>
        <taxon>Paracoccaceae</taxon>
        <taxon>Pseudophaeobacter</taxon>
    </lineage>
</organism>
<dbReference type="InterPro" id="IPR042099">
    <property type="entry name" value="ANL_N_sf"/>
</dbReference>
<dbReference type="Proteomes" id="UP001441944">
    <property type="component" value="Unassembled WGS sequence"/>
</dbReference>
<dbReference type="RefSeq" id="WP_353399372.1">
    <property type="nucleotide sequence ID" value="NZ_BAABWU010000006.1"/>
</dbReference>
<dbReference type="SUPFAM" id="SSF56801">
    <property type="entry name" value="Acetyl-CoA synthetase-like"/>
    <property type="match status" value="1"/>
</dbReference>
<dbReference type="PROSITE" id="PS00455">
    <property type="entry name" value="AMP_BINDING"/>
    <property type="match status" value="1"/>
</dbReference>
<protein>
    <submittedName>
        <fullName evidence="3">AMP-binding protein</fullName>
    </submittedName>
</protein>
<name>A0ABQ0AKX3_9RHOB</name>
<dbReference type="InterPro" id="IPR020845">
    <property type="entry name" value="AMP-binding_CS"/>
</dbReference>
<evidence type="ECO:0000313" key="4">
    <source>
        <dbReference type="Proteomes" id="UP001441944"/>
    </source>
</evidence>
<dbReference type="PANTHER" id="PTHR43767:SF8">
    <property type="entry name" value="LONG-CHAIN-FATTY-ACID--COA LIGASE"/>
    <property type="match status" value="1"/>
</dbReference>
<dbReference type="EMBL" id="BAABWU010000006">
    <property type="protein sequence ID" value="GAA6196494.1"/>
    <property type="molecule type" value="Genomic_DNA"/>
</dbReference>
<dbReference type="InterPro" id="IPR000873">
    <property type="entry name" value="AMP-dep_synth/lig_dom"/>
</dbReference>
<keyword evidence="1" id="KW-0436">Ligase</keyword>
<evidence type="ECO:0000259" key="2">
    <source>
        <dbReference type="Pfam" id="PF00501"/>
    </source>
</evidence>
<dbReference type="Gene3D" id="3.40.50.12780">
    <property type="entry name" value="N-terminal domain of ligase-like"/>
    <property type="match status" value="1"/>
</dbReference>
<evidence type="ECO:0000313" key="3">
    <source>
        <dbReference type="EMBL" id="GAA6196494.1"/>
    </source>
</evidence>
<gene>
    <name evidence="3" type="ORF">NBRC116598_19380</name>
</gene>
<sequence>MKQVFDALERHAHSRPDAIAFEDDSGQISWQELSERVENLACALDGIVGPVAIGLAGGIDYVVADLAATLSGKRQVPLPFFFSTAQNAHVLMDAKVGCVITNTPELFSALPHLKLLSPAAPAATPSTGCGLRAYNGGAERIIYTSGSSGTPKGVVLGDRQLQASISALSQVIAADETDTHLSILPLAQLLEQICGIFLPIVAGAKTVFRFEATKALFGAPIAPLVAAFETLRPTTSLLAPAVLGRWVSALAGRAAPDSLRFVAVGGASSSPSLIHAAQDVGIPVHEGYGLSECCAVVAMNRPGDNHPGTVGPVLDGLAVSLDNGEIVVSGPTVMTGYLNGDGAPDVWHTGDLGHFDGDRLVVDGRKDALLVTSAGRNISPEWVEQRVNSDPRVVSSALGLRQSDGALILLLVVAAAVPAADILGYLSDLPSYARPSAFITTDPSEQGLLFAAGTPNRAVAASLINTRAAQQLEPAPESIAS</sequence>